<dbReference type="InterPro" id="IPR039425">
    <property type="entry name" value="RNA_pol_sigma-70-like"/>
</dbReference>
<comment type="similarity">
    <text evidence="1">Belongs to the sigma-70 factor family. ECF subfamily.</text>
</comment>
<evidence type="ECO:0000259" key="6">
    <source>
        <dbReference type="Pfam" id="PF04542"/>
    </source>
</evidence>
<dbReference type="Pfam" id="PF08281">
    <property type="entry name" value="Sigma70_r4_2"/>
    <property type="match status" value="1"/>
</dbReference>
<keyword evidence="5" id="KW-0804">Transcription</keyword>
<dbReference type="Pfam" id="PF04542">
    <property type="entry name" value="Sigma70_r2"/>
    <property type="match status" value="1"/>
</dbReference>
<evidence type="ECO:0000256" key="2">
    <source>
        <dbReference type="ARBA" id="ARBA00023015"/>
    </source>
</evidence>
<dbReference type="InterPro" id="IPR036388">
    <property type="entry name" value="WH-like_DNA-bd_sf"/>
</dbReference>
<gene>
    <name evidence="8" type="primary">rpoE_2</name>
    <name evidence="8" type="ORF">KDH_28490</name>
</gene>
<name>A0ABQ6FRS5_9CHLR</name>
<feature type="domain" description="RNA polymerase sigma-70 region 2" evidence="6">
    <location>
        <begin position="31"/>
        <end position="92"/>
    </location>
</feature>
<dbReference type="CDD" id="cd06171">
    <property type="entry name" value="Sigma70_r4"/>
    <property type="match status" value="1"/>
</dbReference>
<dbReference type="SUPFAM" id="SSF88946">
    <property type="entry name" value="Sigma2 domain of RNA polymerase sigma factors"/>
    <property type="match status" value="1"/>
</dbReference>
<dbReference type="SUPFAM" id="SSF88659">
    <property type="entry name" value="Sigma3 and sigma4 domains of RNA polymerase sigma factors"/>
    <property type="match status" value="1"/>
</dbReference>
<protein>
    <submittedName>
        <fullName evidence="8">RNA polymerase sigma24 factor</fullName>
    </submittedName>
</protein>
<sequence length="220" mass="25122">MREGRNQPASQNELHLLELLRDGNEDAFVSLIERYHTSMFRLAMIYVSERAVAEEVVQEAWMGVLEGLNRFEARASLKTWIFRILTNCAKTRACHEKRCVPFSSLAALEIDVDEPAVDPDRFLPADAPLPGHWASLPANWDSIPEQRLLSRETYACILSAMDALPPAQRLVIILHDVEGWTSAEICNVLGIPETNRRVLLHRARSKVRRALEQYFEEQES</sequence>
<evidence type="ECO:0000256" key="1">
    <source>
        <dbReference type="ARBA" id="ARBA00010641"/>
    </source>
</evidence>
<dbReference type="InterPro" id="IPR013249">
    <property type="entry name" value="RNA_pol_sigma70_r4_t2"/>
</dbReference>
<dbReference type="InterPro" id="IPR013324">
    <property type="entry name" value="RNA_pol_sigma_r3/r4-like"/>
</dbReference>
<dbReference type="EMBL" id="BSRI01000001">
    <property type="protein sequence ID" value="GLV56005.1"/>
    <property type="molecule type" value="Genomic_DNA"/>
</dbReference>
<dbReference type="RefSeq" id="WP_338250858.1">
    <property type="nucleotide sequence ID" value="NZ_BSRI01000001.1"/>
</dbReference>
<dbReference type="InterPro" id="IPR014284">
    <property type="entry name" value="RNA_pol_sigma-70_dom"/>
</dbReference>
<evidence type="ECO:0000256" key="5">
    <source>
        <dbReference type="ARBA" id="ARBA00023163"/>
    </source>
</evidence>
<dbReference type="Proteomes" id="UP001344906">
    <property type="component" value="Unassembled WGS sequence"/>
</dbReference>
<keyword evidence="2" id="KW-0805">Transcription regulation</keyword>
<keyword evidence="3" id="KW-0731">Sigma factor</keyword>
<feature type="domain" description="RNA polymerase sigma factor 70 region 4 type 2" evidence="7">
    <location>
        <begin position="155"/>
        <end position="206"/>
    </location>
</feature>
<evidence type="ECO:0000256" key="3">
    <source>
        <dbReference type="ARBA" id="ARBA00023082"/>
    </source>
</evidence>
<comment type="caution">
    <text evidence="8">The sequence shown here is derived from an EMBL/GenBank/DDBJ whole genome shotgun (WGS) entry which is preliminary data.</text>
</comment>
<dbReference type="PANTHER" id="PTHR43133:SF8">
    <property type="entry name" value="RNA POLYMERASE SIGMA FACTOR HI_1459-RELATED"/>
    <property type="match status" value="1"/>
</dbReference>
<evidence type="ECO:0000256" key="4">
    <source>
        <dbReference type="ARBA" id="ARBA00023125"/>
    </source>
</evidence>
<accession>A0ABQ6FRS5</accession>
<organism evidence="8 9">
    <name type="scientific">Dictyobacter halimunensis</name>
    <dbReference type="NCBI Taxonomy" id="3026934"/>
    <lineage>
        <taxon>Bacteria</taxon>
        <taxon>Bacillati</taxon>
        <taxon>Chloroflexota</taxon>
        <taxon>Ktedonobacteria</taxon>
        <taxon>Ktedonobacterales</taxon>
        <taxon>Dictyobacteraceae</taxon>
        <taxon>Dictyobacter</taxon>
    </lineage>
</organism>
<evidence type="ECO:0000313" key="9">
    <source>
        <dbReference type="Proteomes" id="UP001344906"/>
    </source>
</evidence>
<dbReference type="NCBIfam" id="TIGR02937">
    <property type="entry name" value="sigma70-ECF"/>
    <property type="match status" value="1"/>
</dbReference>
<reference evidence="8 9" key="1">
    <citation type="submission" date="2023-02" db="EMBL/GenBank/DDBJ databases">
        <title>Dictyobacter halimunensis sp. nov., a new member of the class Ktedonobacteria from forest soil in a geothermal area.</title>
        <authorList>
            <person name="Rachmania M.K."/>
            <person name="Ningsih F."/>
            <person name="Sakai Y."/>
            <person name="Yabe S."/>
            <person name="Yokota A."/>
            <person name="Sjamsuridzal W."/>
        </authorList>
    </citation>
    <scope>NUCLEOTIDE SEQUENCE [LARGE SCALE GENOMIC DNA]</scope>
    <source>
        <strain evidence="8 9">S3.2.2.5</strain>
    </source>
</reference>
<dbReference type="InterPro" id="IPR013325">
    <property type="entry name" value="RNA_pol_sigma_r2"/>
</dbReference>
<dbReference type="InterPro" id="IPR007627">
    <property type="entry name" value="RNA_pol_sigma70_r2"/>
</dbReference>
<dbReference type="Gene3D" id="1.10.10.10">
    <property type="entry name" value="Winged helix-like DNA-binding domain superfamily/Winged helix DNA-binding domain"/>
    <property type="match status" value="1"/>
</dbReference>
<dbReference type="Gene3D" id="1.10.1740.10">
    <property type="match status" value="1"/>
</dbReference>
<dbReference type="PANTHER" id="PTHR43133">
    <property type="entry name" value="RNA POLYMERASE ECF-TYPE SIGMA FACTO"/>
    <property type="match status" value="1"/>
</dbReference>
<keyword evidence="9" id="KW-1185">Reference proteome</keyword>
<evidence type="ECO:0000313" key="8">
    <source>
        <dbReference type="EMBL" id="GLV56005.1"/>
    </source>
</evidence>
<keyword evidence="4" id="KW-0238">DNA-binding</keyword>
<proteinExistence type="inferred from homology"/>
<evidence type="ECO:0000259" key="7">
    <source>
        <dbReference type="Pfam" id="PF08281"/>
    </source>
</evidence>